<comment type="caution">
    <text evidence="2">The sequence shown here is derived from an EMBL/GenBank/DDBJ whole genome shotgun (WGS) entry which is preliminary data.</text>
</comment>
<dbReference type="EMBL" id="JAGMUU010000024">
    <property type="protein sequence ID" value="KAH7125042.1"/>
    <property type="molecule type" value="Genomic_DNA"/>
</dbReference>
<name>A0A9P9ILQ3_9HYPO</name>
<dbReference type="AlphaFoldDB" id="A0A9P9ILQ3"/>
<dbReference type="GO" id="GO:0005669">
    <property type="term" value="C:transcription factor TFIID complex"/>
    <property type="evidence" value="ECO:0007669"/>
    <property type="project" value="TreeGrafter"/>
</dbReference>
<proteinExistence type="predicted"/>
<dbReference type="Gene3D" id="2.130.10.10">
    <property type="entry name" value="YVTN repeat-like/Quinoprotein amine dehydrogenase"/>
    <property type="match status" value="1"/>
</dbReference>
<dbReference type="Pfam" id="PF00400">
    <property type="entry name" value="WD40"/>
    <property type="match status" value="2"/>
</dbReference>
<dbReference type="GO" id="GO:0006367">
    <property type="term" value="P:transcription initiation at RNA polymerase II promoter"/>
    <property type="evidence" value="ECO:0007669"/>
    <property type="project" value="TreeGrafter"/>
</dbReference>
<sequence>MGPVASVAFSHDSTLVVSASDDETILLWRIDGGTCIQELKGHTGPVESVAFSPDSSLVASASHDKTIRLWRIDDGTCIQEVTGISPSQLQFDLKNSCLLTDAGAISINNPVLSPENITIPFTNCLSGIGISQDRCWIMWQKKRLLWLPAPFRPTCSKVSGLSVVIGCDSGRVIIMRFIDLWLLD</sequence>
<dbReference type="OrthoDB" id="5240432at2759"/>
<dbReference type="PANTHER" id="PTHR19879:SF1">
    <property type="entry name" value="CANNONBALL-RELATED"/>
    <property type="match status" value="1"/>
</dbReference>
<keyword evidence="1" id="KW-0853">WD repeat</keyword>
<accession>A0A9P9ILQ3</accession>
<dbReference type="InterPro" id="IPR015943">
    <property type="entry name" value="WD40/YVTN_repeat-like_dom_sf"/>
</dbReference>
<protein>
    <submittedName>
        <fullName evidence="2">WD40-repeat-containing domain protein</fullName>
    </submittedName>
</protein>
<dbReference type="SUPFAM" id="SSF50978">
    <property type="entry name" value="WD40 repeat-like"/>
    <property type="match status" value="1"/>
</dbReference>
<dbReference type="PROSITE" id="PS50294">
    <property type="entry name" value="WD_REPEATS_REGION"/>
    <property type="match status" value="2"/>
</dbReference>
<feature type="repeat" description="WD" evidence="1">
    <location>
        <begin position="1"/>
        <end position="38"/>
    </location>
</feature>
<dbReference type="InterPro" id="IPR001680">
    <property type="entry name" value="WD40_rpt"/>
</dbReference>
<feature type="repeat" description="WD" evidence="1">
    <location>
        <begin position="39"/>
        <end position="80"/>
    </location>
</feature>
<evidence type="ECO:0000256" key="1">
    <source>
        <dbReference type="PROSITE-ProRule" id="PRU00221"/>
    </source>
</evidence>
<organism evidence="2 3">
    <name type="scientific">Dactylonectria estremocensis</name>
    <dbReference type="NCBI Taxonomy" id="1079267"/>
    <lineage>
        <taxon>Eukaryota</taxon>
        <taxon>Fungi</taxon>
        <taxon>Dikarya</taxon>
        <taxon>Ascomycota</taxon>
        <taxon>Pezizomycotina</taxon>
        <taxon>Sordariomycetes</taxon>
        <taxon>Hypocreomycetidae</taxon>
        <taxon>Hypocreales</taxon>
        <taxon>Nectriaceae</taxon>
        <taxon>Dactylonectria</taxon>
    </lineage>
</organism>
<dbReference type="PROSITE" id="PS50082">
    <property type="entry name" value="WD_REPEATS_2"/>
    <property type="match status" value="2"/>
</dbReference>
<dbReference type="SMART" id="SM00320">
    <property type="entry name" value="WD40"/>
    <property type="match status" value="2"/>
</dbReference>
<evidence type="ECO:0000313" key="3">
    <source>
        <dbReference type="Proteomes" id="UP000717696"/>
    </source>
</evidence>
<dbReference type="PANTHER" id="PTHR19879">
    <property type="entry name" value="TRANSCRIPTION INITIATION FACTOR TFIID"/>
    <property type="match status" value="1"/>
</dbReference>
<keyword evidence="3" id="KW-1185">Reference proteome</keyword>
<evidence type="ECO:0000313" key="2">
    <source>
        <dbReference type="EMBL" id="KAH7125042.1"/>
    </source>
</evidence>
<dbReference type="InterPro" id="IPR036322">
    <property type="entry name" value="WD40_repeat_dom_sf"/>
</dbReference>
<reference evidence="2" key="1">
    <citation type="journal article" date="2021" name="Nat. Commun.">
        <title>Genetic determinants of endophytism in the Arabidopsis root mycobiome.</title>
        <authorList>
            <person name="Mesny F."/>
            <person name="Miyauchi S."/>
            <person name="Thiergart T."/>
            <person name="Pickel B."/>
            <person name="Atanasova L."/>
            <person name="Karlsson M."/>
            <person name="Huettel B."/>
            <person name="Barry K.W."/>
            <person name="Haridas S."/>
            <person name="Chen C."/>
            <person name="Bauer D."/>
            <person name="Andreopoulos W."/>
            <person name="Pangilinan J."/>
            <person name="LaButti K."/>
            <person name="Riley R."/>
            <person name="Lipzen A."/>
            <person name="Clum A."/>
            <person name="Drula E."/>
            <person name="Henrissat B."/>
            <person name="Kohler A."/>
            <person name="Grigoriev I.V."/>
            <person name="Martin F.M."/>
            <person name="Hacquard S."/>
        </authorList>
    </citation>
    <scope>NUCLEOTIDE SEQUENCE</scope>
    <source>
        <strain evidence="2">MPI-CAGE-AT-0021</strain>
    </source>
</reference>
<dbReference type="Proteomes" id="UP000717696">
    <property type="component" value="Unassembled WGS sequence"/>
</dbReference>
<dbReference type="GO" id="GO:0016251">
    <property type="term" value="F:RNA polymerase II general transcription initiation factor activity"/>
    <property type="evidence" value="ECO:0007669"/>
    <property type="project" value="TreeGrafter"/>
</dbReference>
<gene>
    <name evidence="2" type="ORF">B0J13DRAFT_511349</name>
</gene>